<evidence type="ECO:0000256" key="3">
    <source>
        <dbReference type="ARBA" id="ARBA00022630"/>
    </source>
</evidence>
<dbReference type="EMBL" id="ML178814">
    <property type="protein sequence ID" value="TFL07169.1"/>
    <property type="molecule type" value="Genomic_DNA"/>
</dbReference>
<dbReference type="AlphaFoldDB" id="A0A5C3R378"/>
<dbReference type="Proteomes" id="UP000305067">
    <property type="component" value="Unassembled WGS sequence"/>
</dbReference>
<comment type="similarity">
    <text evidence="2">Belongs to the MSOX/MTOX family.</text>
</comment>
<evidence type="ECO:0000313" key="9">
    <source>
        <dbReference type="Proteomes" id="UP000305067"/>
    </source>
</evidence>
<dbReference type="SUPFAM" id="SSF54373">
    <property type="entry name" value="FAD-linked reductases, C-terminal domain"/>
    <property type="match status" value="1"/>
</dbReference>
<sequence>MTIQPESSKVLIIGAGAFGVSTAYHLLKRGFSDVTVVERSETVPAPDAASNDYNRIVRTSYSDRFYSELTKKAIGLWKDGEVYGDSYHESGVVILTDDANPDSDAARYSGLAYENDQAIGARLHTLDSEVDSTTASSSRISTQLFAPKTNVNPAIYAKGTRNYVNLDGGWANAQKGVEMLSQEVVRLGGRLVVGKRAKNLIRNEHGKTIGVRCEDAVSGDTDILEGDVVVLALGAWTNSTFPELNLTGSCLATGQFVAMIQLTEEETLKYSGVPVVLDLATGFYVFPPTREGIFKVALHGRGRTVTNAAGISAPRTIVSDGKEGLRIPKSVLPEFRSFLRRVYPDLADRPFLRSRLCWYNDTPDENFIIGKCPGDDGLVVASGDSGHAYKLLPVLGEIVADAVMDQLCPALARRFAVGRGTPPEGAHSRPTGGSSEELDITNLCTEDDLTLD</sequence>
<evidence type="ECO:0000256" key="2">
    <source>
        <dbReference type="ARBA" id="ARBA00010989"/>
    </source>
</evidence>
<dbReference type="GO" id="GO:0050031">
    <property type="term" value="F:L-pipecolate oxidase activity"/>
    <property type="evidence" value="ECO:0007669"/>
    <property type="project" value="TreeGrafter"/>
</dbReference>
<feature type="domain" description="FAD dependent oxidoreductase" evidence="7">
    <location>
        <begin position="9"/>
        <end position="401"/>
    </location>
</feature>
<evidence type="ECO:0000256" key="1">
    <source>
        <dbReference type="ARBA" id="ARBA00001974"/>
    </source>
</evidence>
<proteinExistence type="inferred from homology"/>
<dbReference type="GO" id="GO:0008115">
    <property type="term" value="F:sarcosine oxidase activity"/>
    <property type="evidence" value="ECO:0007669"/>
    <property type="project" value="TreeGrafter"/>
</dbReference>
<keyword evidence="9" id="KW-1185">Reference proteome</keyword>
<dbReference type="InterPro" id="IPR036188">
    <property type="entry name" value="FAD/NAD-bd_sf"/>
</dbReference>
<organism evidence="8 9">
    <name type="scientific">Pterulicium gracile</name>
    <dbReference type="NCBI Taxonomy" id="1884261"/>
    <lineage>
        <taxon>Eukaryota</taxon>
        <taxon>Fungi</taxon>
        <taxon>Dikarya</taxon>
        <taxon>Basidiomycota</taxon>
        <taxon>Agaricomycotina</taxon>
        <taxon>Agaricomycetes</taxon>
        <taxon>Agaricomycetidae</taxon>
        <taxon>Agaricales</taxon>
        <taxon>Pleurotineae</taxon>
        <taxon>Pterulaceae</taxon>
        <taxon>Pterulicium</taxon>
    </lineage>
</organism>
<evidence type="ECO:0000256" key="6">
    <source>
        <dbReference type="SAM" id="MobiDB-lite"/>
    </source>
</evidence>
<evidence type="ECO:0000256" key="5">
    <source>
        <dbReference type="ARBA" id="ARBA00023002"/>
    </source>
</evidence>
<dbReference type="InterPro" id="IPR006076">
    <property type="entry name" value="FAD-dep_OxRdtase"/>
</dbReference>
<evidence type="ECO:0000313" key="8">
    <source>
        <dbReference type="EMBL" id="TFL07169.1"/>
    </source>
</evidence>
<dbReference type="STRING" id="1884261.A0A5C3R378"/>
<dbReference type="Pfam" id="PF01266">
    <property type="entry name" value="DAO"/>
    <property type="match status" value="1"/>
</dbReference>
<protein>
    <submittedName>
        <fullName evidence="8">FAD dependent oxidoreductase</fullName>
    </submittedName>
</protein>
<dbReference type="GO" id="GO:0004657">
    <property type="term" value="F:proline dehydrogenase activity"/>
    <property type="evidence" value="ECO:0007669"/>
    <property type="project" value="TreeGrafter"/>
</dbReference>
<feature type="region of interest" description="Disordered" evidence="6">
    <location>
        <begin position="419"/>
        <end position="438"/>
    </location>
</feature>
<accession>A0A5C3R378</accession>
<dbReference type="PRINTS" id="PR00420">
    <property type="entry name" value="RNGMNOXGNASE"/>
</dbReference>
<dbReference type="PANTHER" id="PTHR10961">
    <property type="entry name" value="PEROXISOMAL SARCOSINE OXIDASE"/>
    <property type="match status" value="1"/>
</dbReference>
<keyword evidence="3" id="KW-0285">Flavoprotein</keyword>
<dbReference type="Gene3D" id="3.30.9.10">
    <property type="entry name" value="D-Amino Acid Oxidase, subunit A, domain 2"/>
    <property type="match status" value="1"/>
</dbReference>
<keyword evidence="4" id="KW-0274">FAD</keyword>
<evidence type="ECO:0000259" key="7">
    <source>
        <dbReference type="Pfam" id="PF01266"/>
    </source>
</evidence>
<dbReference type="GO" id="GO:0050660">
    <property type="term" value="F:flavin adenine dinucleotide binding"/>
    <property type="evidence" value="ECO:0007669"/>
    <property type="project" value="InterPro"/>
</dbReference>
<reference evidence="8 9" key="1">
    <citation type="journal article" date="2019" name="Nat. Ecol. Evol.">
        <title>Megaphylogeny resolves global patterns of mushroom evolution.</title>
        <authorList>
            <person name="Varga T."/>
            <person name="Krizsan K."/>
            <person name="Foldi C."/>
            <person name="Dima B."/>
            <person name="Sanchez-Garcia M."/>
            <person name="Sanchez-Ramirez S."/>
            <person name="Szollosi G.J."/>
            <person name="Szarkandi J.G."/>
            <person name="Papp V."/>
            <person name="Albert L."/>
            <person name="Andreopoulos W."/>
            <person name="Angelini C."/>
            <person name="Antonin V."/>
            <person name="Barry K.W."/>
            <person name="Bougher N.L."/>
            <person name="Buchanan P."/>
            <person name="Buyck B."/>
            <person name="Bense V."/>
            <person name="Catcheside P."/>
            <person name="Chovatia M."/>
            <person name="Cooper J."/>
            <person name="Damon W."/>
            <person name="Desjardin D."/>
            <person name="Finy P."/>
            <person name="Geml J."/>
            <person name="Haridas S."/>
            <person name="Hughes K."/>
            <person name="Justo A."/>
            <person name="Karasinski D."/>
            <person name="Kautmanova I."/>
            <person name="Kiss B."/>
            <person name="Kocsube S."/>
            <person name="Kotiranta H."/>
            <person name="LaButti K.M."/>
            <person name="Lechner B.E."/>
            <person name="Liimatainen K."/>
            <person name="Lipzen A."/>
            <person name="Lukacs Z."/>
            <person name="Mihaltcheva S."/>
            <person name="Morgado L.N."/>
            <person name="Niskanen T."/>
            <person name="Noordeloos M.E."/>
            <person name="Ohm R.A."/>
            <person name="Ortiz-Santana B."/>
            <person name="Ovrebo C."/>
            <person name="Racz N."/>
            <person name="Riley R."/>
            <person name="Savchenko A."/>
            <person name="Shiryaev A."/>
            <person name="Soop K."/>
            <person name="Spirin V."/>
            <person name="Szebenyi C."/>
            <person name="Tomsovsky M."/>
            <person name="Tulloss R.E."/>
            <person name="Uehling J."/>
            <person name="Grigoriev I.V."/>
            <person name="Vagvolgyi C."/>
            <person name="Papp T."/>
            <person name="Martin F.M."/>
            <person name="Miettinen O."/>
            <person name="Hibbett D.S."/>
            <person name="Nagy L.G."/>
        </authorList>
    </citation>
    <scope>NUCLEOTIDE SEQUENCE [LARGE SCALE GENOMIC DNA]</scope>
    <source>
        <strain evidence="8 9">CBS 309.79</strain>
    </source>
</reference>
<dbReference type="InterPro" id="IPR045170">
    <property type="entry name" value="MTOX"/>
</dbReference>
<dbReference type="SUPFAM" id="SSF51905">
    <property type="entry name" value="FAD/NAD(P)-binding domain"/>
    <property type="match status" value="1"/>
</dbReference>
<dbReference type="OrthoDB" id="2219495at2759"/>
<dbReference type="Gene3D" id="3.50.50.60">
    <property type="entry name" value="FAD/NAD(P)-binding domain"/>
    <property type="match status" value="1"/>
</dbReference>
<keyword evidence="5" id="KW-0560">Oxidoreductase</keyword>
<comment type="cofactor">
    <cofactor evidence="1">
        <name>FAD</name>
        <dbReference type="ChEBI" id="CHEBI:57692"/>
    </cofactor>
</comment>
<name>A0A5C3R378_9AGAR</name>
<evidence type="ECO:0000256" key="4">
    <source>
        <dbReference type="ARBA" id="ARBA00022827"/>
    </source>
</evidence>
<gene>
    <name evidence="8" type="ORF">BDV98DRAFT_599497</name>
</gene>
<dbReference type="PANTHER" id="PTHR10961:SF46">
    <property type="entry name" value="PEROXISOMAL SARCOSINE OXIDASE"/>
    <property type="match status" value="1"/>
</dbReference>